<dbReference type="AlphaFoldDB" id="A0AA35YK29"/>
<feature type="compositionally biased region" description="Polar residues" evidence="1">
    <location>
        <begin position="24"/>
        <end position="43"/>
    </location>
</feature>
<name>A0AA35YK29_LACSI</name>
<proteinExistence type="predicted"/>
<evidence type="ECO:0000313" key="3">
    <source>
        <dbReference type="Proteomes" id="UP001177003"/>
    </source>
</evidence>
<evidence type="ECO:0000256" key="1">
    <source>
        <dbReference type="SAM" id="MobiDB-lite"/>
    </source>
</evidence>
<reference evidence="2" key="1">
    <citation type="submission" date="2023-04" db="EMBL/GenBank/DDBJ databases">
        <authorList>
            <person name="Vijverberg K."/>
            <person name="Xiong W."/>
            <person name="Schranz E."/>
        </authorList>
    </citation>
    <scope>NUCLEOTIDE SEQUENCE</scope>
</reference>
<gene>
    <name evidence="2" type="ORF">LSALG_LOCUS15475</name>
</gene>
<keyword evidence="3" id="KW-1185">Reference proteome</keyword>
<evidence type="ECO:0000313" key="2">
    <source>
        <dbReference type="EMBL" id="CAI9275451.1"/>
    </source>
</evidence>
<organism evidence="2 3">
    <name type="scientific">Lactuca saligna</name>
    <name type="common">Willowleaf lettuce</name>
    <dbReference type="NCBI Taxonomy" id="75948"/>
    <lineage>
        <taxon>Eukaryota</taxon>
        <taxon>Viridiplantae</taxon>
        <taxon>Streptophyta</taxon>
        <taxon>Embryophyta</taxon>
        <taxon>Tracheophyta</taxon>
        <taxon>Spermatophyta</taxon>
        <taxon>Magnoliopsida</taxon>
        <taxon>eudicotyledons</taxon>
        <taxon>Gunneridae</taxon>
        <taxon>Pentapetalae</taxon>
        <taxon>asterids</taxon>
        <taxon>campanulids</taxon>
        <taxon>Asterales</taxon>
        <taxon>Asteraceae</taxon>
        <taxon>Cichorioideae</taxon>
        <taxon>Cichorieae</taxon>
        <taxon>Lactucinae</taxon>
        <taxon>Lactuca</taxon>
    </lineage>
</organism>
<feature type="region of interest" description="Disordered" evidence="1">
    <location>
        <begin position="16"/>
        <end position="99"/>
    </location>
</feature>
<accession>A0AA35YK29</accession>
<protein>
    <submittedName>
        <fullName evidence="2">Uncharacterized protein</fullName>
    </submittedName>
</protein>
<dbReference type="EMBL" id="OX465079">
    <property type="protein sequence ID" value="CAI9275451.1"/>
    <property type="molecule type" value="Genomic_DNA"/>
</dbReference>
<sequence length="151" mass="16474">MKKPSFLAASIAAASATTAITTSNRKNQTSPQGHGSSSNYNEDSSPEKKSCCSEKFAPRNHRSGCKFQRDRKGQEPSLPSSSSVAWSRQTHRGLSRKHNPEHLLPHIIVGSEKKEQSRGCRSNYAAITILLNIYTPIEGRISIPPSTLALS</sequence>
<dbReference type="Proteomes" id="UP001177003">
    <property type="component" value="Chromosome 3"/>
</dbReference>